<gene>
    <name evidence="2" type="ORF">LSG31_01130</name>
    <name evidence="3" type="ORF">LSG31_09030</name>
</gene>
<protein>
    <submittedName>
        <fullName evidence="2">Uncharacterized protein</fullName>
    </submittedName>
</protein>
<proteinExistence type="predicted"/>
<organism evidence="2 4">
    <name type="scientific">Fodinisporobacter ferrooxydans</name>
    <dbReference type="NCBI Taxonomy" id="2901836"/>
    <lineage>
        <taxon>Bacteria</taxon>
        <taxon>Bacillati</taxon>
        <taxon>Bacillota</taxon>
        <taxon>Bacilli</taxon>
        <taxon>Bacillales</taxon>
        <taxon>Alicyclobacillaceae</taxon>
        <taxon>Fodinisporobacter</taxon>
    </lineage>
</organism>
<keyword evidence="1" id="KW-0175">Coiled coil</keyword>
<dbReference type="EMBL" id="CP089291">
    <property type="protein sequence ID" value="UOF92284.1"/>
    <property type="molecule type" value="Genomic_DNA"/>
</dbReference>
<reference evidence="2" key="1">
    <citation type="submission" date="2021-12" db="EMBL/GenBank/DDBJ databases">
        <title>Alicyclobacillaceae gen. nov., sp. nov., isolated from chalcocite enrichment system.</title>
        <authorList>
            <person name="Jiang Z."/>
        </authorList>
    </citation>
    <scope>NUCLEOTIDE SEQUENCE</scope>
    <source>
        <strain evidence="2">MYW30-H2</strain>
    </source>
</reference>
<dbReference type="RefSeq" id="WP_347437617.1">
    <property type="nucleotide sequence ID" value="NZ_CP089291.1"/>
</dbReference>
<feature type="coiled-coil region" evidence="1">
    <location>
        <begin position="36"/>
        <end position="63"/>
    </location>
</feature>
<accession>A0ABY4CN93</accession>
<evidence type="ECO:0000313" key="2">
    <source>
        <dbReference type="EMBL" id="UOF90922.1"/>
    </source>
</evidence>
<name>A0ABY4CN93_9BACL</name>
<evidence type="ECO:0000256" key="1">
    <source>
        <dbReference type="SAM" id="Coils"/>
    </source>
</evidence>
<dbReference type="Proteomes" id="UP000830167">
    <property type="component" value="Chromosome"/>
</dbReference>
<evidence type="ECO:0000313" key="4">
    <source>
        <dbReference type="Proteomes" id="UP000830167"/>
    </source>
</evidence>
<dbReference type="EMBL" id="CP089291">
    <property type="protein sequence ID" value="UOF90922.1"/>
    <property type="molecule type" value="Genomic_DNA"/>
</dbReference>
<keyword evidence="4" id="KW-1185">Reference proteome</keyword>
<sequence length="71" mass="8125">MEENQSLSHIISRSQVNEVRNSLLAIRLLLFQHSKIHLVQDELKIVEDELLRLELLLASLLKSDGHKEPSG</sequence>
<evidence type="ECO:0000313" key="3">
    <source>
        <dbReference type="EMBL" id="UOF92284.1"/>
    </source>
</evidence>